<gene>
    <name evidence="1" type="ORF">D5086_009240</name>
</gene>
<dbReference type="Proteomes" id="UP000309997">
    <property type="component" value="Unassembled WGS sequence"/>
</dbReference>
<dbReference type="EMBL" id="RCHU02000004">
    <property type="protein sequence ID" value="KAL3597603.1"/>
    <property type="molecule type" value="Genomic_DNA"/>
</dbReference>
<comment type="caution">
    <text evidence="1">The sequence shown here is derived from an EMBL/GenBank/DDBJ whole genome shotgun (WGS) entry which is preliminary data.</text>
</comment>
<proteinExistence type="predicted"/>
<evidence type="ECO:0000313" key="2">
    <source>
        <dbReference type="Proteomes" id="UP000309997"/>
    </source>
</evidence>
<organism evidence="1 2">
    <name type="scientific">Populus alba</name>
    <name type="common">White poplar</name>
    <dbReference type="NCBI Taxonomy" id="43335"/>
    <lineage>
        <taxon>Eukaryota</taxon>
        <taxon>Viridiplantae</taxon>
        <taxon>Streptophyta</taxon>
        <taxon>Embryophyta</taxon>
        <taxon>Tracheophyta</taxon>
        <taxon>Spermatophyta</taxon>
        <taxon>Magnoliopsida</taxon>
        <taxon>eudicotyledons</taxon>
        <taxon>Gunneridae</taxon>
        <taxon>Pentapetalae</taxon>
        <taxon>rosids</taxon>
        <taxon>fabids</taxon>
        <taxon>Malpighiales</taxon>
        <taxon>Salicaceae</taxon>
        <taxon>Saliceae</taxon>
        <taxon>Populus</taxon>
    </lineage>
</organism>
<sequence>MVSFQFSDCHPKRKRLLLQFLGRNCNGSVSWLGCLLRHDTGPRDHKDNWFLTEAVNYSVKMPKVRRSRIKYPEGWELIEPTLRELDGKMREAELDPHDGKRKCEALWPIFKITHQKSRYIYDLYYRRNEISKELYEFCLDQGYGDRNLIAKWKKDMNDCAVSAASSPGITTLARLVCAGFQSISGKRRLLSVCIVVVEAVQVGKPRTNFSRKNANISFVYIPAASFSMFTYAKLPRTTLFTLNATSHFNGKNLRLTLVVWAAKVGFDVSFESLNSTCSMASSKFLGHRAWFGCVIEAKAGVTPMGLSTGVPRTDMGWLVCVDTLTTAALVSRFLICTTHRFSVSKPSLSSHEYLLAETQSSQFSSQHKACEAFCGDYVLDTFFWVLKQEKDVSETMICRKTIRDSWPPSTNSPKKEEREGNLNLPSVNQAHLHAGLSWPRPCSHHSAGQNTKAGVLLSKNFGTLQSSEPFEFLKIQDNVGSWLLNLLNIKSMWA</sequence>
<reference evidence="1 2" key="1">
    <citation type="journal article" date="2024" name="Plant Biotechnol. J.">
        <title>Genome and CRISPR/Cas9 system of a widespread forest tree (Populus alba) in the world.</title>
        <authorList>
            <person name="Liu Y.J."/>
            <person name="Jiang P.F."/>
            <person name="Han X.M."/>
            <person name="Li X.Y."/>
            <person name="Wang H.M."/>
            <person name="Wang Y.J."/>
            <person name="Wang X.X."/>
            <person name="Zeng Q.Y."/>
        </authorList>
    </citation>
    <scope>NUCLEOTIDE SEQUENCE [LARGE SCALE GENOMIC DNA]</scope>
    <source>
        <strain evidence="2">cv. PAL-ZL1</strain>
    </source>
</reference>
<evidence type="ECO:0000313" key="1">
    <source>
        <dbReference type="EMBL" id="KAL3597603.1"/>
    </source>
</evidence>
<accession>A0ACC4CK41</accession>
<name>A0ACC4CK41_POPAL</name>
<keyword evidence="2" id="KW-1185">Reference proteome</keyword>
<protein>
    <submittedName>
        <fullName evidence="1">Uncharacterized protein</fullName>
    </submittedName>
</protein>